<dbReference type="Gene3D" id="2.130.10.10">
    <property type="entry name" value="YVTN repeat-like/Quinoprotein amine dehydrogenase"/>
    <property type="match status" value="1"/>
</dbReference>
<sequence length="467" mass="51324">MQRRPPVSVLLFFTLLLFGWVGLSGVGSAEQPSEPAAGAWPRFLNRDFSGAAELTGDLGSVADLDWRAPTACRWSLPVGDGYGLGVIDHGAYFHFDAAGGRERLRKIDLRSGELLWSSTNTLSYRDLYGYETGPRCSPTIDGEQIFTVGVAGGLTARRVEDGEIQWRVETNERYHVVQNFFGAGSAPLVLGDAVIVMVGGSPEADQQIAPGRLDRVSPSGSLLVAFHRHTGEELWRCGDDLASYSNPRTIVLDGRDYVLIFAREFLHVVDPRQGESIGRFPFRSDLVESVNAMVPIVDGNRVLISECYQLGAALLEITLESGVADLKVVWRDESRNRRAHSMRSHLSTPVLLDGFVYGCSGRNSPDSDFRCVEFATGEVQWTALSRRRSTASRIGDLLLVLEERGELHLVRCTPDGFDEFANWPLDTAGSDRPAIRFPCWAAPIIAGDCFLVRGDQTVICLELPAHP</sequence>
<dbReference type="InterPro" id="IPR002372">
    <property type="entry name" value="PQQ_rpt_dom"/>
</dbReference>
<dbReference type="OrthoDB" id="9815737at2"/>
<evidence type="ECO:0000313" key="2">
    <source>
        <dbReference type="EMBL" id="TWT65180.1"/>
    </source>
</evidence>
<dbReference type="EMBL" id="SJPK01000007">
    <property type="protein sequence ID" value="TWT65180.1"/>
    <property type="molecule type" value="Genomic_DNA"/>
</dbReference>
<dbReference type="SUPFAM" id="SSF50998">
    <property type="entry name" value="Quinoprotein alcohol dehydrogenase-like"/>
    <property type="match status" value="1"/>
</dbReference>
<name>A0A5C5XQL1_9BACT</name>
<dbReference type="PANTHER" id="PTHR34512">
    <property type="entry name" value="CELL SURFACE PROTEIN"/>
    <property type="match status" value="1"/>
</dbReference>
<dbReference type="RefSeq" id="WP_146392043.1">
    <property type="nucleotide sequence ID" value="NZ_SJPK01000007.1"/>
</dbReference>
<organism evidence="2 3">
    <name type="scientific">Allorhodopirellula solitaria</name>
    <dbReference type="NCBI Taxonomy" id="2527987"/>
    <lineage>
        <taxon>Bacteria</taxon>
        <taxon>Pseudomonadati</taxon>
        <taxon>Planctomycetota</taxon>
        <taxon>Planctomycetia</taxon>
        <taxon>Pirellulales</taxon>
        <taxon>Pirellulaceae</taxon>
        <taxon>Allorhodopirellula</taxon>
    </lineage>
</organism>
<reference evidence="2 3" key="1">
    <citation type="submission" date="2019-02" db="EMBL/GenBank/DDBJ databases">
        <title>Deep-cultivation of Planctomycetes and their phenomic and genomic characterization uncovers novel biology.</title>
        <authorList>
            <person name="Wiegand S."/>
            <person name="Jogler M."/>
            <person name="Boedeker C."/>
            <person name="Pinto D."/>
            <person name="Vollmers J."/>
            <person name="Rivas-Marin E."/>
            <person name="Kohn T."/>
            <person name="Peeters S.H."/>
            <person name="Heuer A."/>
            <person name="Rast P."/>
            <person name="Oberbeckmann S."/>
            <person name="Bunk B."/>
            <person name="Jeske O."/>
            <person name="Meyerdierks A."/>
            <person name="Storesund J.E."/>
            <person name="Kallscheuer N."/>
            <person name="Luecker S."/>
            <person name="Lage O.M."/>
            <person name="Pohl T."/>
            <person name="Merkel B.J."/>
            <person name="Hornburger P."/>
            <person name="Mueller R.-W."/>
            <person name="Bruemmer F."/>
            <person name="Labrenz M."/>
            <person name="Spormann A.M."/>
            <person name="Op Den Camp H."/>
            <person name="Overmann J."/>
            <person name="Amann R."/>
            <person name="Jetten M.S.M."/>
            <person name="Mascher T."/>
            <person name="Medema M.H."/>
            <person name="Devos D.P."/>
            <person name="Kaster A.-K."/>
            <person name="Ovreas L."/>
            <person name="Rohde M."/>
            <person name="Galperin M.Y."/>
            <person name="Jogler C."/>
        </authorList>
    </citation>
    <scope>NUCLEOTIDE SEQUENCE [LARGE SCALE GENOMIC DNA]</scope>
    <source>
        <strain evidence="2 3">CA85</strain>
    </source>
</reference>
<feature type="domain" description="Pyrrolo-quinoline quinone repeat" evidence="1">
    <location>
        <begin position="101"/>
        <end position="382"/>
    </location>
</feature>
<dbReference type="Pfam" id="PF13360">
    <property type="entry name" value="PQQ_2"/>
    <property type="match status" value="1"/>
</dbReference>
<dbReference type="PANTHER" id="PTHR34512:SF30">
    <property type="entry name" value="OUTER MEMBRANE PROTEIN ASSEMBLY FACTOR BAMB"/>
    <property type="match status" value="1"/>
</dbReference>
<proteinExistence type="predicted"/>
<dbReference type="InterPro" id="IPR015943">
    <property type="entry name" value="WD40/YVTN_repeat-like_dom_sf"/>
</dbReference>
<dbReference type="AlphaFoldDB" id="A0A5C5XQL1"/>
<dbReference type="InterPro" id="IPR011047">
    <property type="entry name" value="Quinoprotein_ADH-like_sf"/>
</dbReference>
<evidence type="ECO:0000259" key="1">
    <source>
        <dbReference type="Pfam" id="PF13360"/>
    </source>
</evidence>
<protein>
    <submittedName>
        <fullName evidence="2">Outer membrane protein assembly factor BamB</fullName>
    </submittedName>
</protein>
<evidence type="ECO:0000313" key="3">
    <source>
        <dbReference type="Proteomes" id="UP000318053"/>
    </source>
</evidence>
<accession>A0A5C5XQL1</accession>
<keyword evidence="3" id="KW-1185">Reference proteome</keyword>
<dbReference type="Proteomes" id="UP000318053">
    <property type="component" value="Unassembled WGS sequence"/>
</dbReference>
<comment type="caution">
    <text evidence="2">The sequence shown here is derived from an EMBL/GenBank/DDBJ whole genome shotgun (WGS) entry which is preliminary data.</text>
</comment>
<gene>
    <name evidence="2" type="primary">bamB_4</name>
    <name evidence="2" type="ORF">CA85_30880</name>
</gene>